<gene>
    <name evidence="2" type="ORF">KFE25_001965</name>
</gene>
<keyword evidence="3" id="KW-1185">Reference proteome</keyword>
<protein>
    <recommendedName>
        <fullName evidence="4">PSI domain-containing protein</fullName>
    </recommendedName>
</protein>
<feature type="chain" id="PRO_5035299300" description="PSI domain-containing protein" evidence="1">
    <location>
        <begin position="22"/>
        <end position="187"/>
    </location>
</feature>
<evidence type="ECO:0000256" key="1">
    <source>
        <dbReference type="SAM" id="SignalP"/>
    </source>
</evidence>
<dbReference type="AlphaFoldDB" id="A0A8J6CB54"/>
<feature type="signal peptide" evidence="1">
    <location>
        <begin position="1"/>
        <end position="21"/>
    </location>
</feature>
<keyword evidence="1" id="KW-0732">Signal</keyword>
<dbReference type="OrthoDB" id="10473148at2759"/>
<reference evidence="2" key="1">
    <citation type="submission" date="2021-05" db="EMBL/GenBank/DDBJ databases">
        <title>The genome of the haptophyte Pavlova lutheri (Diacronema luteri, Pavlovales) - a model for lipid biosynthesis in eukaryotic algae.</title>
        <authorList>
            <person name="Hulatt C.J."/>
            <person name="Posewitz M.C."/>
        </authorList>
    </citation>
    <scope>NUCLEOTIDE SEQUENCE</scope>
    <source>
        <strain evidence="2">NIVA-4/92</strain>
    </source>
</reference>
<organism evidence="2 3">
    <name type="scientific">Diacronema lutheri</name>
    <name type="common">Unicellular marine alga</name>
    <name type="synonym">Monochrysis lutheri</name>
    <dbReference type="NCBI Taxonomy" id="2081491"/>
    <lineage>
        <taxon>Eukaryota</taxon>
        <taxon>Haptista</taxon>
        <taxon>Haptophyta</taxon>
        <taxon>Pavlovophyceae</taxon>
        <taxon>Pavlovales</taxon>
        <taxon>Pavlovaceae</taxon>
        <taxon>Diacronema</taxon>
    </lineage>
</organism>
<dbReference type="Proteomes" id="UP000751190">
    <property type="component" value="Unassembled WGS sequence"/>
</dbReference>
<accession>A0A8J6CB54</accession>
<evidence type="ECO:0000313" key="3">
    <source>
        <dbReference type="Proteomes" id="UP000751190"/>
    </source>
</evidence>
<proteinExistence type="predicted"/>
<sequence length="187" mass="19850">MRISAAAAALALSLAAPAAGADAHCSRQIDCHSCTRQNADPGFDSVCAWCFSTGSCSLAYSRASPSLSDWLAGPGLCRDSTTDPGVCKCRPDEYTSCDACTKHVGCVWVNNATSYAIATVTLPFVGERKRTFERRWSNVCWNGNGIAGPTFATAQISGQDLQIVFNSSSSDWAWGQPHAERGRSGMV</sequence>
<evidence type="ECO:0000313" key="2">
    <source>
        <dbReference type="EMBL" id="KAG8466209.1"/>
    </source>
</evidence>
<name>A0A8J6CB54_DIALT</name>
<dbReference type="EMBL" id="JAGTXO010000008">
    <property type="protein sequence ID" value="KAG8466209.1"/>
    <property type="molecule type" value="Genomic_DNA"/>
</dbReference>
<evidence type="ECO:0008006" key="4">
    <source>
        <dbReference type="Google" id="ProtNLM"/>
    </source>
</evidence>
<comment type="caution">
    <text evidence="2">The sequence shown here is derived from an EMBL/GenBank/DDBJ whole genome shotgun (WGS) entry which is preliminary data.</text>
</comment>